<organism evidence="3 4">
    <name type="scientific">Quercus suber</name>
    <name type="common">Cork oak</name>
    <dbReference type="NCBI Taxonomy" id="58331"/>
    <lineage>
        <taxon>Eukaryota</taxon>
        <taxon>Viridiplantae</taxon>
        <taxon>Streptophyta</taxon>
        <taxon>Embryophyta</taxon>
        <taxon>Tracheophyta</taxon>
        <taxon>Spermatophyta</taxon>
        <taxon>Magnoliopsida</taxon>
        <taxon>eudicotyledons</taxon>
        <taxon>Gunneridae</taxon>
        <taxon>Pentapetalae</taxon>
        <taxon>rosids</taxon>
        <taxon>fabids</taxon>
        <taxon>Fagales</taxon>
        <taxon>Fagaceae</taxon>
        <taxon>Quercus</taxon>
    </lineage>
</organism>
<gene>
    <name evidence="3" type="primary">Klhdc1</name>
    <name evidence="3" type="ORF">CFP56_012978</name>
</gene>
<dbReference type="Gene3D" id="2.120.10.80">
    <property type="entry name" value="Kelch-type beta propeller"/>
    <property type="match status" value="1"/>
</dbReference>
<accession>A0AAW0KW21</accession>
<dbReference type="Pfam" id="PF24681">
    <property type="entry name" value="Kelch_KLHDC2_KLHL20_DRC7"/>
    <property type="match status" value="1"/>
</dbReference>
<dbReference type="PANTHER" id="PTHR46228:SF2">
    <property type="entry name" value="KELCH REPEAT PROTEIN (AFU_ORTHOLOGUE AFUA_4G14350)"/>
    <property type="match status" value="1"/>
</dbReference>
<keyword evidence="4" id="KW-1185">Reference proteome</keyword>
<dbReference type="PANTHER" id="PTHR46228">
    <property type="entry name" value="KELCH DOMAIN-CONTAINING PROTEIN"/>
    <property type="match status" value="1"/>
</dbReference>
<reference evidence="3 4" key="1">
    <citation type="journal article" date="2018" name="Sci. Data">
        <title>The draft genome sequence of cork oak.</title>
        <authorList>
            <person name="Ramos A.M."/>
            <person name="Usie A."/>
            <person name="Barbosa P."/>
            <person name="Barros P.M."/>
            <person name="Capote T."/>
            <person name="Chaves I."/>
            <person name="Simoes F."/>
            <person name="Abreu I."/>
            <person name="Carrasquinho I."/>
            <person name="Faro C."/>
            <person name="Guimaraes J.B."/>
            <person name="Mendonca D."/>
            <person name="Nobrega F."/>
            <person name="Rodrigues L."/>
            <person name="Saibo N.J.M."/>
            <person name="Varela M.C."/>
            <person name="Egas C."/>
            <person name="Matos J."/>
            <person name="Miguel C.M."/>
            <person name="Oliveira M.M."/>
            <person name="Ricardo C.P."/>
            <person name="Goncalves S."/>
        </authorList>
    </citation>
    <scope>NUCLEOTIDE SEQUENCE [LARGE SCALE GENOMIC DNA]</scope>
    <source>
        <strain evidence="4">cv. HL8</strain>
    </source>
</reference>
<evidence type="ECO:0000313" key="3">
    <source>
        <dbReference type="EMBL" id="KAK7843045.1"/>
    </source>
</evidence>
<evidence type="ECO:0000313" key="4">
    <source>
        <dbReference type="Proteomes" id="UP000237347"/>
    </source>
</evidence>
<evidence type="ECO:0000256" key="1">
    <source>
        <dbReference type="ARBA" id="ARBA00022441"/>
    </source>
</evidence>
<proteinExistence type="predicted"/>
<name>A0AAW0KW21_QUESU</name>
<sequence>MELVTYLGQGRGGVTPATPLKVADFSMFLGYGRDNCQTNQVHVFDTANQTWSQPAIKGTPPTPRDSHSCTTVGDNLFVFGERMG</sequence>
<dbReference type="InterPro" id="IPR015915">
    <property type="entry name" value="Kelch-typ_b-propeller"/>
</dbReference>
<evidence type="ECO:0000256" key="2">
    <source>
        <dbReference type="ARBA" id="ARBA00022737"/>
    </source>
</evidence>
<keyword evidence="1" id="KW-0880">Kelch repeat</keyword>
<protein>
    <submittedName>
        <fullName evidence="3">Kelch domain-containing protein 1</fullName>
    </submittedName>
</protein>
<dbReference type="SUPFAM" id="SSF117281">
    <property type="entry name" value="Kelch motif"/>
    <property type="match status" value="1"/>
</dbReference>
<keyword evidence="2" id="KW-0677">Repeat</keyword>
<dbReference type="EMBL" id="PKMF04000210">
    <property type="protein sequence ID" value="KAK7843045.1"/>
    <property type="molecule type" value="Genomic_DNA"/>
</dbReference>
<comment type="caution">
    <text evidence="3">The sequence shown here is derived from an EMBL/GenBank/DDBJ whole genome shotgun (WGS) entry which is preliminary data.</text>
</comment>
<dbReference type="Proteomes" id="UP000237347">
    <property type="component" value="Unassembled WGS sequence"/>
</dbReference>
<dbReference type="AlphaFoldDB" id="A0AAW0KW21"/>